<dbReference type="AlphaFoldDB" id="A0A0B2BYA9"/>
<feature type="transmembrane region" description="Helical" evidence="1">
    <location>
        <begin position="169"/>
        <end position="189"/>
    </location>
</feature>
<feature type="transmembrane region" description="Helical" evidence="1">
    <location>
        <begin position="91"/>
        <end position="110"/>
    </location>
</feature>
<keyword evidence="1" id="KW-1133">Transmembrane helix</keyword>
<evidence type="ECO:0000313" key="3">
    <source>
        <dbReference type="EMBL" id="KHL26439.1"/>
    </source>
</evidence>
<evidence type="ECO:0000313" key="4">
    <source>
        <dbReference type="Proteomes" id="UP000030988"/>
    </source>
</evidence>
<evidence type="ECO:0000259" key="2">
    <source>
        <dbReference type="Pfam" id="PF01757"/>
    </source>
</evidence>
<protein>
    <recommendedName>
        <fullName evidence="2">Acyltransferase 3 domain-containing protein</fullName>
    </recommendedName>
</protein>
<evidence type="ECO:0000256" key="1">
    <source>
        <dbReference type="SAM" id="Phobius"/>
    </source>
</evidence>
<sequence>MVASREALARLPDGGRFIALDSLRGVAALAVMLFHMGPFGWLGALPFLRNGWLMVDFFFVLSGFVIAASYGGRLAQGFSRRHFLALRLGRVVPLHLATVLAASAFEWFYVSGVLGEQARPWLFWRGVLLLDGFATGASNPYAPVSWSISVEIVLYAIAAVLFGTGRRGVAAALLLAGGCIAALTLEWNHPGLGRLLQRGVLGFALGVGCHWLHRSWHPRLGIGLLTLLEVACLATLVWLLAAMPLGNRTLLLTSPVFALTVLVFARDKGGISRLLQVRPLILLGTLSYSIYMLHMLLIRPLAKAGPELLRMLGRPDLVATQPRPSGLAILALGDGTAMAVSLVLIGLTIALSALSFRWLEEPARRWSRDHARRWGPAAAEREALTI</sequence>
<name>A0A0B2BYA9_9SPHN</name>
<feature type="domain" description="Acyltransferase 3" evidence="2">
    <location>
        <begin position="18"/>
        <end position="326"/>
    </location>
</feature>
<dbReference type="PANTHER" id="PTHR23028">
    <property type="entry name" value="ACETYLTRANSFERASE"/>
    <property type="match status" value="1"/>
</dbReference>
<keyword evidence="4" id="KW-1185">Reference proteome</keyword>
<dbReference type="STRING" id="1572751.PK98_08400"/>
<accession>A0A0B2BYA9</accession>
<dbReference type="OrthoDB" id="9796461at2"/>
<feature type="transmembrane region" description="Helical" evidence="1">
    <location>
        <begin position="277"/>
        <end position="298"/>
    </location>
</feature>
<feature type="transmembrane region" description="Helical" evidence="1">
    <location>
        <begin position="220"/>
        <end position="243"/>
    </location>
</feature>
<feature type="transmembrane region" description="Helical" evidence="1">
    <location>
        <begin position="249"/>
        <end position="265"/>
    </location>
</feature>
<feature type="transmembrane region" description="Helical" evidence="1">
    <location>
        <begin position="144"/>
        <end position="162"/>
    </location>
</feature>
<dbReference type="GO" id="GO:0016020">
    <property type="term" value="C:membrane"/>
    <property type="evidence" value="ECO:0007669"/>
    <property type="project" value="TreeGrafter"/>
</dbReference>
<dbReference type="Proteomes" id="UP000030988">
    <property type="component" value="Unassembled WGS sequence"/>
</dbReference>
<dbReference type="Pfam" id="PF01757">
    <property type="entry name" value="Acyl_transf_3"/>
    <property type="match status" value="1"/>
</dbReference>
<dbReference type="GO" id="GO:0000271">
    <property type="term" value="P:polysaccharide biosynthetic process"/>
    <property type="evidence" value="ECO:0007669"/>
    <property type="project" value="TreeGrafter"/>
</dbReference>
<feature type="transmembrane region" description="Helical" evidence="1">
    <location>
        <begin position="337"/>
        <end position="359"/>
    </location>
</feature>
<organism evidence="3 4">
    <name type="scientific">Croceibacterium mercuriale</name>
    <dbReference type="NCBI Taxonomy" id="1572751"/>
    <lineage>
        <taxon>Bacteria</taxon>
        <taxon>Pseudomonadati</taxon>
        <taxon>Pseudomonadota</taxon>
        <taxon>Alphaproteobacteria</taxon>
        <taxon>Sphingomonadales</taxon>
        <taxon>Erythrobacteraceae</taxon>
        <taxon>Croceibacterium</taxon>
    </lineage>
</organism>
<reference evidence="3 4" key="1">
    <citation type="submission" date="2014-11" db="EMBL/GenBank/DDBJ databases">
        <title>Draft genome sequence of Kirrobacter mercurialis.</title>
        <authorList>
            <person name="Coil D.A."/>
            <person name="Eisen J.A."/>
        </authorList>
    </citation>
    <scope>NUCLEOTIDE SEQUENCE [LARGE SCALE GENOMIC DNA]</scope>
    <source>
        <strain evidence="3 4">Coronado</strain>
    </source>
</reference>
<dbReference type="PANTHER" id="PTHR23028:SF53">
    <property type="entry name" value="ACYL_TRANSF_3 DOMAIN-CONTAINING PROTEIN"/>
    <property type="match status" value="1"/>
</dbReference>
<dbReference type="EMBL" id="JTDN01000001">
    <property type="protein sequence ID" value="KHL26439.1"/>
    <property type="molecule type" value="Genomic_DNA"/>
</dbReference>
<dbReference type="InterPro" id="IPR002656">
    <property type="entry name" value="Acyl_transf_3_dom"/>
</dbReference>
<feature type="transmembrane region" description="Helical" evidence="1">
    <location>
        <begin position="51"/>
        <end position="70"/>
    </location>
</feature>
<gene>
    <name evidence="3" type="ORF">PK98_08400</name>
</gene>
<proteinExistence type="predicted"/>
<comment type="caution">
    <text evidence="3">The sequence shown here is derived from an EMBL/GenBank/DDBJ whole genome shotgun (WGS) entry which is preliminary data.</text>
</comment>
<feature type="transmembrane region" description="Helical" evidence="1">
    <location>
        <begin position="26"/>
        <end position="45"/>
    </location>
</feature>
<dbReference type="InterPro" id="IPR050879">
    <property type="entry name" value="Acyltransferase_3"/>
</dbReference>
<dbReference type="GO" id="GO:0016747">
    <property type="term" value="F:acyltransferase activity, transferring groups other than amino-acyl groups"/>
    <property type="evidence" value="ECO:0007669"/>
    <property type="project" value="InterPro"/>
</dbReference>
<keyword evidence="1" id="KW-0472">Membrane</keyword>
<keyword evidence="1" id="KW-0812">Transmembrane</keyword>
<feature type="transmembrane region" description="Helical" evidence="1">
    <location>
        <begin position="195"/>
        <end position="213"/>
    </location>
</feature>
<dbReference type="RefSeq" id="WP_039095722.1">
    <property type="nucleotide sequence ID" value="NZ_JTDN01000001.1"/>
</dbReference>